<dbReference type="Proteomes" id="UP000530928">
    <property type="component" value="Unassembled WGS sequence"/>
</dbReference>
<accession>A0A7W0CLI8</accession>
<dbReference type="AlphaFoldDB" id="A0A7W0CLI8"/>
<organism evidence="5 6">
    <name type="scientific">Nonomuraea soli</name>
    <dbReference type="NCBI Taxonomy" id="1032476"/>
    <lineage>
        <taxon>Bacteria</taxon>
        <taxon>Bacillati</taxon>
        <taxon>Actinomycetota</taxon>
        <taxon>Actinomycetes</taxon>
        <taxon>Streptosporangiales</taxon>
        <taxon>Streptosporangiaceae</taxon>
        <taxon>Nonomuraea</taxon>
    </lineage>
</organism>
<dbReference type="EMBL" id="JACDUR010000005">
    <property type="protein sequence ID" value="MBA2893412.1"/>
    <property type="molecule type" value="Genomic_DNA"/>
</dbReference>
<name>A0A7W0CLI8_9ACTN</name>
<feature type="coiled-coil region" evidence="1">
    <location>
        <begin position="61"/>
        <end position="88"/>
    </location>
</feature>
<gene>
    <name evidence="5" type="ORF">HNR30_004773</name>
</gene>
<evidence type="ECO:0000259" key="4">
    <source>
        <dbReference type="Pfam" id="PF26571"/>
    </source>
</evidence>
<keyword evidence="3" id="KW-0732">Signal</keyword>
<feature type="chain" id="PRO_5039232802" description="ARB-07466-like C-terminal domain-containing protein" evidence="3">
    <location>
        <begin position="20"/>
        <end position="315"/>
    </location>
</feature>
<evidence type="ECO:0000256" key="1">
    <source>
        <dbReference type="SAM" id="Coils"/>
    </source>
</evidence>
<feature type="coiled-coil region" evidence="1">
    <location>
        <begin position="153"/>
        <end position="180"/>
    </location>
</feature>
<dbReference type="InterPro" id="IPR058593">
    <property type="entry name" value="ARB_07466-like_C"/>
</dbReference>
<comment type="caution">
    <text evidence="5">The sequence shown here is derived from an EMBL/GenBank/DDBJ whole genome shotgun (WGS) entry which is preliminary data.</text>
</comment>
<dbReference type="RefSeq" id="WP_181612224.1">
    <property type="nucleotide sequence ID" value="NZ_BAABAM010000017.1"/>
</dbReference>
<dbReference type="Pfam" id="PF26571">
    <property type="entry name" value="VldE"/>
    <property type="match status" value="1"/>
</dbReference>
<protein>
    <recommendedName>
        <fullName evidence="4">ARB-07466-like C-terminal domain-containing protein</fullName>
    </recommendedName>
</protein>
<evidence type="ECO:0000256" key="3">
    <source>
        <dbReference type="SAM" id="SignalP"/>
    </source>
</evidence>
<reference evidence="5 6" key="1">
    <citation type="submission" date="2020-07" db="EMBL/GenBank/DDBJ databases">
        <title>Genomic Encyclopedia of Type Strains, Phase IV (KMG-IV): sequencing the most valuable type-strain genomes for metagenomic binning, comparative biology and taxonomic classification.</title>
        <authorList>
            <person name="Goeker M."/>
        </authorList>
    </citation>
    <scope>NUCLEOTIDE SEQUENCE [LARGE SCALE GENOMIC DNA]</scope>
    <source>
        <strain evidence="5 6">DSM 45533</strain>
    </source>
</reference>
<evidence type="ECO:0000256" key="2">
    <source>
        <dbReference type="SAM" id="MobiDB-lite"/>
    </source>
</evidence>
<evidence type="ECO:0000313" key="6">
    <source>
        <dbReference type="Proteomes" id="UP000530928"/>
    </source>
</evidence>
<proteinExistence type="predicted"/>
<feature type="signal peptide" evidence="3">
    <location>
        <begin position="1"/>
        <end position="19"/>
    </location>
</feature>
<feature type="region of interest" description="Disordered" evidence="2">
    <location>
        <begin position="185"/>
        <end position="206"/>
    </location>
</feature>
<keyword evidence="6" id="KW-1185">Reference proteome</keyword>
<sequence length="315" mass="33717">MAAKSATLTAVLCTAVALAVGGSPAAADPKPSESKLRSELTALDKKVDKLLESYNAKRVSLAKAQQDEKAARDRLARAEAQLADAHKLISQIAQLHYQGNPGVTPFLTPDSSAGAAVLNEITEEQKAAIAGVKAGRDAKQQAAEEATALAAQIKTETSELASQRKEAEKLIDEIKDKLEDLVPYGTGRRSDGSFAPELPSGSDNITPRTRLMRAEVQKNFNLQFSVGCYRVDNSGEHPLGRACDFMMSSGGAMPSAAGNTLGDQVAAWAVKNMDKLGVKYVIWKQRINQGSGWRAMSDRGSITANHYDHVHISML</sequence>
<keyword evidence="1" id="KW-0175">Coiled coil</keyword>
<evidence type="ECO:0000313" key="5">
    <source>
        <dbReference type="EMBL" id="MBA2893412.1"/>
    </source>
</evidence>
<feature type="domain" description="ARB-07466-like C-terminal" evidence="4">
    <location>
        <begin position="202"/>
        <end position="307"/>
    </location>
</feature>